<dbReference type="PANTHER" id="PTHR33491">
    <property type="entry name" value="OSJNBA0016N04.9 PROTEIN"/>
    <property type="match status" value="1"/>
</dbReference>
<keyword evidence="2" id="KW-1185">Reference proteome</keyword>
<evidence type="ECO:0000313" key="1">
    <source>
        <dbReference type="EMBL" id="KAK2638670.1"/>
    </source>
</evidence>
<sequence length="225" mass="24721">MVANAALTTAHLTQRPKSDCLRNCGELESIPYPFGTEAGCFLHKDFLITCNSTHYNPPIPLLRKSNIQVTNITMEGRLQVQSYVSKDCYDGNDKNTYNKISLAIGRQYTISDTQNKFTVIGCDSYGYIDGKIGDKKYSAGCISSCNRLEDVTNGSCSGFGCCQIDIPNGLKGIAVKAYSFDTHEKVSQFNPCSYAFVIEASRFNFSSSNLSATITEEVLIGQSWS</sequence>
<dbReference type="GO" id="GO:0030247">
    <property type="term" value="F:polysaccharide binding"/>
    <property type="evidence" value="ECO:0007669"/>
    <property type="project" value="InterPro"/>
</dbReference>
<reference evidence="1" key="1">
    <citation type="journal article" date="2023" name="Plant J.">
        <title>Genome sequences and population genomics provide insights into the demographic history, inbreeding, and mutation load of two 'living fossil' tree species of Dipteronia.</title>
        <authorList>
            <person name="Feng Y."/>
            <person name="Comes H.P."/>
            <person name="Chen J."/>
            <person name="Zhu S."/>
            <person name="Lu R."/>
            <person name="Zhang X."/>
            <person name="Li P."/>
            <person name="Qiu J."/>
            <person name="Olsen K.M."/>
            <person name="Qiu Y."/>
        </authorList>
    </citation>
    <scope>NUCLEOTIDE SEQUENCE</scope>
    <source>
        <strain evidence="1">KIB01</strain>
    </source>
</reference>
<protein>
    <recommendedName>
        <fullName evidence="3">Wall-associated receptor kinase galacturonan-binding domain-containing protein</fullName>
    </recommendedName>
</protein>
<evidence type="ECO:0000313" key="2">
    <source>
        <dbReference type="Proteomes" id="UP001280121"/>
    </source>
</evidence>
<name>A0AAD9WQK1_9ROSI</name>
<evidence type="ECO:0008006" key="3">
    <source>
        <dbReference type="Google" id="ProtNLM"/>
    </source>
</evidence>
<dbReference type="Proteomes" id="UP001280121">
    <property type="component" value="Unassembled WGS sequence"/>
</dbReference>
<proteinExistence type="predicted"/>
<gene>
    <name evidence="1" type="ORF">Ddye_026465</name>
</gene>
<comment type="caution">
    <text evidence="1">The sequence shown here is derived from an EMBL/GenBank/DDBJ whole genome shotgun (WGS) entry which is preliminary data.</text>
</comment>
<accession>A0AAD9WQK1</accession>
<dbReference type="EMBL" id="JANJYI010000008">
    <property type="protein sequence ID" value="KAK2638670.1"/>
    <property type="molecule type" value="Genomic_DNA"/>
</dbReference>
<dbReference type="GO" id="GO:0016020">
    <property type="term" value="C:membrane"/>
    <property type="evidence" value="ECO:0007669"/>
    <property type="project" value="UniProtKB-SubCell"/>
</dbReference>
<dbReference type="AlphaFoldDB" id="A0AAD9WQK1"/>
<organism evidence="1 2">
    <name type="scientific">Dipteronia dyeriana</name>
    <dbReference type="NCBI Taxonomy" id="168575"/>
    <lineage>
        <taxon>Eukaryota</taxon>
        <taxon>Viridiplantae</taxon>
        <taxon>Streptophyta</taxon>
        <taxon>Embryophyta</taxon>
        <taxon>Tracheophyta</taxon>
        <taxon>Spermatophyta</taxon>
        <taxon>Magnoliopsida</taxon>
        <taxon>eudicotyledons</taxon>
        <taxon>Gunneridae</taxon>
        <taxon>Pentapetalae</taxon>
        <taxon>rosids</taxon>
        <taxon>malvids</taxon>
        <taxon>Sapindales</taxon>
        <taxon>Sapindaceae</taxon>
        <taxon>Hippocastanoideae</taxon>
        <taxon>Acereae</taxon>
        <taxon>Dipteronia</taxon>
    </lineage>
</organism>